<gene>
    <name evidence="1" type="ORF">INF28_08675</name>
</gene>
<organism evidence="1 2">
    <name type="scientific">Ructibacterium gallinarum</name>
    <dbReference type="NCBI Taxonomy" id="2779355"/>
    <lineage>
        <taxon>Bacteria</taxon>
        <taxon>Bacillati</taxon>
        <taxon>Bacillota</taxon>
        <taxon>Clostridia</taxon>
        <taxon>Eubacteriales</taxon>
        <taxon>Oscillospiraceae</taxon>
        <taxon>Ructibacterium</taxon>
    </lineage>
</organism>
<name>A0A9D5M6R2_9FIRM</name>
<proteinExistence type="predicted"/>
<dbReference type="EMBL" id="JADCKB010000017">
    <property type="protein sequence ID" value="MBE5040532.1"/>
    <property type="molecule type" value="Genomic_DNA"/>
</dbReference>
<accession>A0A9D5M6R2</accession>
<reference evidence="1" key="1">
    <citation type="submission" date="2020-10" db="EMBL/GenBank/DDBJ databases">
        <title>ChiBAC.</title>
        <authorList>
            <person name="Zenner C."/>
            <person name="Hitch T.C.A."/>
            <person name="Clavel T."/>
        </authorList>
    </citation>
    <scope>NUCLEOTIDE SEQUENCE</scope>
    <source>
        <strain evidence="1">DSM 107454</strain>
    </source>
</reference>
<evidence type="ECO:0000313" key="1">
    <source>
        <dbReference type="EMBL" id="MBE5040532.1"/>
    </source>
</evidence>
<dbReference type="AlphaFoldDB" id="A0A9D5M6R2"/>
<sequence>MQKNIDGTVQNWYDVTVTRTGSVMVKAANCEEAYDIVNAMSASEINDKGNLTGWEPSDAELVERGE</sequence>
<protein>
    <submittedName>
        <fullName evidence="1">Uncharacterized protein</fullName>
    </submittedName>
</protein>
<evidence type="ECO:0000313" key="2">
    <source>
        <dbReference type="Proteomes" id="UP000806542"/>
    </source>
</evidence>
<comment type="caution">
    <text evidence="1">The sequence shown here is derived from an EMBL/GenBank/DDBJ whole genome shotgun (WGS) entry which is preliminary data.</text>
</comment>
<dbReference type="Proteomes" id="UP000806542">
    <property type="component" value="Unassembled WGS sequence"/>
</dbReference>
<keyword evidence="2" id="KW-1185">Reference proteome</keyword>
<dbReference type="RefSeq" id="WP_226393085.1">
    <property type="nucleotide sequence ID" value="NZ_JADCKB010000017.1"/>
</dbReference>